<proteinExistence type="predicted"/>
<accession>A0A3P7IRZ5</accession>
<evidence type="ECO:0000259" key="3">
    <source>
        <dbReference type="SMART" id="SM01088"/>
    </source>
</evidence>
<feature type="region of interest" description="Disordered" evidence="2">
    <location>
        <begin position="167"/>
        <end position="343"/>
    </location>
</feature>
<organism evidence="4 5">
    <name type="scientific">Strongylus vulgaris</name>
    <name type="common">Blood worm</name>
    <dbReference type="NCBI Taxonomy" id="40348"/>
    <lineage>
        <taxon>Eukaryota</taxon>
        <taxon>Metazoa</taxon>
        <taxon>Ecdysozoa</taxon>
        <taxon>Nematoda</taxon>
        <taxon>Chromadorea</taxon>
        <taxon>Rhabditida</taxon>
        <taxon>Rhabditina</taxon>
        <taxon>Rhabditomorpha</taxon>
        <taxon>Strongyloidea</taxon>
        <taxon>Strongylidae</taxon>
        <taxon>Strongylus</taxon>
    </lineage>
</organism>
<dbReference type="PANTHER" id="PTHR24637:SF328">
    <property type="entry name" value="NEMATODE CUTICLE COLLAGEN N-TERMINAL DOMAIN-CONTAINING PROTEIN"/>
    <property type="match status" value="1"/>
</dbReference>
<keyword evidence="5" id="KW-1185">Reference proteome</keyword>
<dbReference type="PANTHER" id="PTHR24637">
    <property type="entry name" value="COLLAGEN"/>
    <property type="match status" value="1"/>
</dbReference>
<dbReference type="OrthoDB" id="5983381at2759"/>
<evidence type="ECO:0000256" key="1">
    <source>
        <dbReference type="ARBA" id="ARBA00022737"/>
    </source>
</evidence>
<dbReference type="Pfam" id="PF01484">
    <property type="entry name" value="Col_cuticle_N"/>
    <property type="match status" value="1"/>
</dbReference>
<feature type="compositionally biased region" description="Gly residues" evidence="2">
    <location>
        <begin position="247"/>
        <end position="256"/>
    </location>
</feature>
<feature type="domain" description="Nematode cuticle collagen N-terminal" evidence="3">
    <location>
        <begin position="5"/>
        <end position="57"/>
    </location>
</feature>
<protein>
    <recommendedName>
        <fullName evidence="3">Nematode cuticle collagen N-terminal domain-containing protein</fullName>
    </recommendedName>
</protein>
<reference evidence="4 5" key="1">
    <citation type="submission" date="2018-11" db="EMBL/GenBank/DDBJ databases">
        <authorList>
            <consortium name="Pathogen Informatics"/>
        </authorList>
    </citation>
    <scope>NUCLEOTIDE SEQUENCE [LARGE SCALE GENOMIC DNA]</scope>
</reference>
<feature type="region of interest" description="Disordered" evidence="2">
    <location>
        <begin position="68"/>
        <end position="146"/>
    </location>
</feature>
<sequence>MSSRTVAIVATGLGCFALAACFLSFPMILSEISDIRAELDAEIEAWKIESDTLWRDMNKYGRVRRQAYGYGAPPPRSSFPGGHGPKGPNGGFPGGGFGDQPYPGDAGGPPHPTGGNGNLPGVVGVPPSFNNNNNNNNNFPGHDGAPSAQPNGNCNCNADNTCPAGPPGPKGVPGHDGPDGIPGIPGLDGKDAEDAKAQTQQYAGCFTCPQGPPGPPGPTGKPGPRGMRGARGQAAMPGRDGQPGFPGTIGGLGAPGPAGEEGPQGEPGEDVEHQIGLPGPKGVPGAPGEPGDQGQRGDTGAPGQAGPPGERGPQGEKGDDGAPGTPGEPGEEGEPGKDAEYCPCPQRNAAQNVQATGYRLAFINIIVLIFNIFEKYPIETLETAKPCCVQPQSTFKISQVMLRFELYIIEHPSEEKSHPNPSSSLLVVRKICKF</sequence>
<feature type="compositionally biased region" description="Low complexity" evidence="2">
    <location>
        <begin position="257"/>
        <end position="266"/>
    </location>
</feature>
<name>A0A3P7IRZ5_STRVU</name>
<dbReference type="Gene3D" id="1.20.5.320">
    <property type="entry name" value="6-Phosphogluconate Dehydrogenase, domain 3"/>
    <property type="match status" value="1"/>
</dbReference>
<dbReference type="SMART" id="SM01088">
    <property type="entry name" value="Col_cuticle_N"/>
    <property type="match status" value="1"/>
</dbReference>
<evidence type="ECO:0000313" key="5">
    <source>
        <dbReference type="Proteomes" id="UP000270094"/>
    </source>
</evidence>
<feature type="compositionally biased region" description="Gly residues" evidence="2">
    <location>
        <begin position="81"/>
        <end position="98"/>
    </location>
</feature>
<dbReference type="AlphaFoldDB" id="A0A3P7IRZ5"/>
<evidence type="ECO:0000256" key="2">
    <source>
        <dbReference type="SAM" id="MobiDB-lite"/>
    </source>
</evidence>
<gene>
    <name evidence="4" type="ORF">SVUK_LOCUS10679</name>
</gene>
<dbReference type="InterPro" id="IPR002486">
    <property type="entry name" value="Col_cuticle_N"/>
</dbReference>
<dbReference type="Proteomes" id="UP000270094">
    <property type="component" value="Unassembled WGS sequence"/>
</dbReference>
<dbReference type="InterPro" id="IPR008160">
    <property type="entry name" value="Collagen"/>
</dbReference>
<dbReference type="Pfam" id="PF01391">
    <property type="entry name" value="Collagen"/>
    <property type="match status" value="2"/>
</dbReference>
<feature type="compositionally biased region" description="Pro residues" evidence="2">
    <location>
        <begin position="210"/>
        <end position="221"/>
    </location>
</feature>
<dbReference type="EMBL" id="UYYB01095677">
    <property type="protein sequence ID" value="VDM75681.1"/>
    <property type="molecule type" value="Genomic_DNA"/>
</dbReference>
<dbReference type="PROSITE" id="PS51257">
    <property type="entry name" value="PROKAR_LIPOPROTEIN"/>
    <property type="match status" value="1"/>
</dbReference>
<keyword evidence="1" id="KW-0677">Repeat</keyword>
<dbReference type="GO" id="GO:0042302">
    <property type="term" value="F:structural constituent of cuticle"/>
    <property type="evidence" value="ECO:0007669"/>
    <property type="project" value="InterPro"/>
</dbReference>
<feature type="compositionally biased region" description="Low complexity" evidence="2">
    <location>
        <begin position="119"/>
        <end position="138"/>
    </location>
</feature>
<evidence type="ECO:0000313" key="4">
    <source>
        <dbReference type="EMBL" id="VDM75681.1"/>
    </source>
</evidence>